<evidence type="ECO:0000259" key="1">
    <source>
        <dbReference type="PROSITE" id="PS50181"/>
    </source>
</evidence>
<dbReference type="InterPro" id="IPR013187">
    <property type="entry name" value="F-box-assoc_dom_typ3"/>
</dbReference>
<dbReference type="PANTHER" id="PTHR31672">
    <property type="entry name" value="BNACNNG10540D PROTEIN"/>
    <property type="match status" value="1"/>
</dbReference>
<dbReference type="InterPro" id="IPR017451">
    <property type="entry name" value="F-box-assoc_interact_dom"/>
</dbReference>
<reference evidence="2" key="1">
    <citation type="submission" date="2019-08" db="EMBL/GenBank/DDBJ databases">
        <title>Reference gene set and small RNA set construction with multiple tissues from Davidia involucrata Baill.</title>
        <authorList>
            <person name="Yang H."/>
            <person name="Zhou C."/>
            <person name="Li G."/>
            <person name="Wang J."/>
            <person name="Gao P."/>
            <person name="Wang M."/>
            <person name="Wang R."/>
            <person name="Zhao Y."/>
        </authorList>
    </citation>
    <scope>NUCLEOTIDE SEQUENCE</scope>
    <source>
        <tissue evidence="2">Mixed with DoveR01_LX</tissue>
    </source>
</reference>
<dbReference type="Pfam" id="PF00646">
    <property type="entry name" value="F-box"/>
    <property type="match status" value="1"/>
</dbReference>
<feature type="domain" description="F-box" evidence="1">
    <location>
        <begin position="22"/>
        <end position="68"/>
    </location>
</feature>
<evidence type="ECO:0000313" key="2">
    <source>
        <dbReference type="EMBL" id="MPA53397.1"/>
    </source>
</evidence>
<organism evidence="2">
    <name type="scientific">Davidia involucrata</name>
    <name type="common">Dove tree</name>
    <dbReference type="NCBI Taxonomy" id="16924"/>
    <lineage>
        <taxon>Eukaryota</taxon>
        <taxon>Viridiplantae</taxon>
        <taxon>Streptophyta</taxon>
        <taxon>Embryophyta</taxon>
        <taxon>Tracheophyta</taxon>
        <taxon>Spermatophyta</taxon>
        <taxon>Magnoliopsida</taxon>
        <taxon>eudicotyledons</taxon>
        <taxon>Gunneridae</taxon>
        <taxon>Pentapetalae</taxon>
        <taxon>asterids</taxon>
        <taxon>Cornales</taxon>
        <taxon>Nyssaceae</taxon>
        <taxon>Davidia</taxon>
    </lineage>
</organism>
<dbReference type="EMBL" id="GHES01022838">
    <property type="protein sequence ID" value="MPA53397.1"/>
    <property type="molecule type" value="Transcribed_RNA"/>
</dbReference>
<gene>
    <name evidence="2" type="ORF">Din_022838</name>
</gene>
<dbReference type="CDD" id="cd22157">
    <property type="entry name" value="F-box_AtFBW1-like"/>
    <property type="match status" value="1"/>
</dbReference>
<dbReference type="PROSITE" id="PS50181">
    <property type="entry name" value="FBOX"/>
    <property type="match status" value="1"/>
</dbReference>
<dbReference type="NCBIfam" id="TIGR01640">
    <property type="entry name" value="F_box_assoc_1"/>
    <property type="match status" value="1"/>
</dbReference>
<dbReference type="SMART" id="SM00256">
    <property type="entry name" value="FBOX"/>
    <property type="match status" value="1"/>
</dbReference>
<dbReference type="InterPro" id="IPR050796">
    <property type="entry name" value="SCF_F-box_component"/>
</dbReference>
<proteinExistence type="predicted"/>
<dbReference type="Pfam" id="PF08268">
    <property type="entry name" value="FBA_3"/>
    <property type="match status" value="1"/>
</dbReference>
<accession>A0A5B7A9R3</accession>
<dbReference type="Gene3D" id="1.20.1280.50">
    <property type="match status" value="1"/>
</dbReference>
<dbReference type="InterPro" id="IPR036047">
    <property type="entry name" value="F-box-like_dom_sf"/>
</dbReference>
<dbReference type="AlphaFoldDB" id="A0A5B7A9R3"/>
<dbReference type="SUPFAM" id="SSF81383">
    <property type="entry name" value="F-box domain"/>
    <property type="match status" value="1"/>
</dbReference>
<dbReference type="PANTHER" id="PTHR31672:SF13">
    <property type="entry name" value="F-BOX PROTEIN CPR30-LIKE"/>
    <property type="match status" value="1"/>
</dbReference>
<name>A0A5B7A9R3_DAVIN</name>
<protein>
    <recommendedName>
        <fullName evidence="1">F-box domain-containing protein</fullName>
    </recommendedName>
</protein>
<sequence length="411" mass="46729">MHNYQHIHLSFLQNPNPKASIIEMSDHLPADAVGNILSRLPVKSLVRFRCVSKPWCALIDSPDFIKTHLNRSVQNSSNLSLIVKGKGLYSVDFDTLHRTVELDYTFMNSDAPDVLGSCNGLLLVGQGHVFYLWNPSTRKYRQLPILPIQSPNKSVGFICKTYGFGYDSINDDYKVVRIVEFTGKQHDWFISEVQSYSLKSNSWRRIQDFPYSLPFKLVWGVKDRDILYSVVRRKLVPNSPRFIVAFDIGAEEYRLVPQPDYSFKDFEISVGVLGGCLCINGFCRDHFDVWIMKDYGVKESWIKLLSVAPPIVRNVNGVCPLAYSKSGGEILIHGDARLFWYEHTRKTVREARVRGLPNPFYSEVCVGSLVPLNGYGGSKGIKEEDVQEKGKGKKSSKKRDDFLSVGFKLKL</sequence>
<dbReference type="InterPro" id="IPR001810">
    <property type="entry name" value="F-box_dom"/>
</dbReference>